<evidence type="ECO:0000313" key="3">
    <source>
        <dbReference type="Proteomes" id="UP001331761"/>
    </source>
</evidence>
<evidence type="ECO:0000313" key="2">
    <source>
        <dbReference type="EMBL" id="KAK5986908.1"/>
    </source>
</evidence>
<name>A0AAN8GEH1_TRICO</name>
<reference evidence="2 3" key="1">
    <citation type="submission" date="2019-10" db="EMBL/GenBank/DDBJ databases">
        <title>Assembly and Annotation for the nematode Trichostrongylus colubriformis.</title>
        <authorList>
            <person name="Martin J."/>
        </authorList>
    </citation>
    <scope>NUCLEOTIDE SEQUENCE [LARGE SCALE GENOMIC DNA]</scope>
    <source>
        <strain evidence="2">G859</strain>
        <tissue evidence="2">Whole worm</tissue>
    </source>
</reference>
<sequence length="123" mass="13211">KQLALEGDAKSTTNSMSSDLTASTLDGSSASTDTVTPQMQTSETSFEAKETNSTSIKPSSTTSTTAEPHTDETETDDLITALLGSFDILNLTQKVEEEFESSLDDALNRYLHYIFGITVICTS</sequence>
<feature type="region of interest" description="Disordered" evidence="1">
    <location>
        <begin position="1"/>
        <end position="76"/>
    </location>
</feature>
<protein>
    <submittedName>
        <fullName evidence="2">Uncharacterized protein</fullName>
    </submittedName>
</protein>
<feature type="compositionally biased region" description="Low complexity" evidence="1">
    <location>
        <begin position="51"/>
        <end position="65"/>
    </location>
</feature>
<feature type="non-terminal residue" evidence="2">
    <location>
        <position position="1"/>
    </location>
</feature>
<feature type="compositionally biased region" description="Polar residues" evidence="1">
    <location>
        <begin position="10"/>
        <end position="45"/>
    </location>
</feature>
<organism evidence="2 3">
    <name type="scientific">Trichostrongylus colubriformis</name>
    <name type="common">Black scour worm</name>
    <dbReference type="NCBI Taxonomy" id="6319"/>
    <lineage>
        <taxon>Eukaryota</taxon>
        <taxon>Metazoa</taxon>
        <taxon>Ecdysozoa</taxon>
        <taxon>Nematoda</taxon>
        <taxon>Chromadorea</taxon>
        <taxon>Rhabditida</taxon>
        <taxon>Rhabditina</taxon>
        <taxon>Rhabditomorpha</taxon>
        <taxon>Strongyloidea</taxon>
        <taxon>Trichostrongylidae</taxon>
        <taxon>Trichostrongylus</taxon>
    </lineage>
</organism>
<dbReference type="Proteomes" id="UP001331761">
    <property type="component" value="Unassembled WGS sequence"/>
</dbReference>
<accession>A0AAN8GEH1</accession>
<proteinExistence type="predicted"/>
<evidence type="ECO:0000256" key="1">
    <source>
        <dbReference type="SAM" id="MobiDB-lite"/>
    </source>
</evidence>
<keyword evidence="3" id="KW-1185">Reference proteome</keyword>
<dbReference type="AlphaFoldDB" id="A0AAN8GEH1"/>
<gene>
    <name evidence="2" type="ORF">GCK32_022227</name>
</gene>
<comment type="caution">
    <text evidence="2">The sequence shown here is derived from an EMBL/GenBank/DDBJ whole genome shotgun (WGS) entry which is preliminary data.</text>
</comment>
<dbReference type="EMBL" id="WIXE01000069">
    <property type="protein sequence ID" value="KAK5986908.1"/>
    <property type="molecule type" value="Genomic_DNA"/>
</dbReference>